<dbReference type="SUPFAM" id="SSF56112">
    <property type="entry name" value="Protein kinase-like (PK-like)"/>
    <property type="match status" value="1"/>
</dbReference>
<name>A0ABP1D722_9APHY</name>
<dbReference type="Proteomes" id="UP001497453">
    <property type="component" value="Chromosome 2"/>
</dbReference>
<dbReference type="PANTHER" id="PTHR44329">
    <property type="entry name" value="SERINE/THREONINE-PROTEIN KINASE TNNI3K-RELATED"/>
    <property type="match status" value="1"/>
</dbReference>
<keyword evidence="3" id="KW-1185">Reference proteome</keyword>
<dbReference type="InterPro" id="IPR000719">
    <property type="entry name" value="Prot_kinase_dom"/>
</dbReference>
<dbReference type="Pfam" id="PF00069">
    <property type="entry name" value="Pkinase"/>
    <property type="match status" value="1"/>
</dbReference>
<feature type="domain" description="Protein kinase" evidence="1">
    <location>
        <begin position="12"/>
        <end position="281"/>
    </location>
</feature>
<dbReference type="PROSITE" id="PS00109">
    <property type="entry name" value="PROTEIN_KINASE_TYR"/>
    <property type="match status" value="1"/>
</dbReference>
<dbReference type="InterPro" id="IPR051681">
    <property type="entry name" value="Ser/Thr_Kinases-Pseudokinases"/>
</dbReference>
<dbReference type="InterPro" id="IPR008266">
    <property type="entry name" value="Tyr_kinase_AS"/>
</dbReference>
<evidence type="ECO:0000313" key="2">
    <source>
        <dbReference type="EMBL" id="CAL1702853.1"/>
    </source>
</evidence>
<dbReference type="Gene3D" id="1.10.510.10">
    <property type="entry name" value="Transferase(Phosphotransferase) domain 1"/>
    <property type="match status" value="1"/>
</dbReference>
<reference evidence="3" key="1">
    <citation type="submission" date="2024-04" db="EMBL/GenBank/DDBJ databases">
        <authorList>
            <person name="Shaw F."/>
            <person name="Minotto A."/>
        </authorList>
    </citation>
    <scope>NUCLEOTIDE SEQUENCE [LARGE SCALE GENOMIC DNA]</scope>
</reference>
<dbReference type="EMBL" id="OZ037945">
    <property type="protein sequence ID" value="CAL1702853.1"/>
    <property type="molecule type" value="Genomic_DNA"/>
</dbReference>
<dbReference type="PROSITE" id="PS50011">
    <property type="entry name" value="PROTEIN_KINASE_DOM"/>
    <property type="match status" value="1"/>
</dbReference>
<accession>A0ABP1D722</accession>
<gene>
    <name evidence="2" type="ORF">GFSPODELE1_LOCUS4268</name>
</gene>
<evidence type="ECO:0000259" key="1">
    <source>
        <dbReference type="PROSITE" id="PS50011"/>
    </source>
</evidence>
<evidence type="ECO:0000313" key="3">
    <source>
        <dbReference type="Proteomes" id="UP001497453"/>
    </source>
</evidence>
<proteinExistence type="predicted"/>
<dbReference type="InterPro" id="IPR011009">
    <property type="entry name" value="Kinase-like_dom_sf"/>
</dbReference>
<protein>
    <recommendedName>
        <fullName evidence="1">Protein kinase domain-containing protein</fullName>
    </recommendedName>
</protein>
<organism evidence="2 3">
    <name type="scientific">Somion occarium</name>
    <dbReference type="NCBI Taxonomy" id="3059160"/>
    <lineage>
        <taxon>Eukaryota</taxon>
        <taxon>Fungi</taxon>
        <taxon>Dikarya</taxon>
        <taxon>Basidiomycota</taxon>
        <taxon>Agaricomycotina</taxon>
        <taxon>Agaricomycetes</taxon>
        <taxon>Polyporales</taxon>
        <taxon>Cerrenaceae</taxon>
        <taxon>Somion</taxon>
    </lineage>
</organism>
<sequence>MPESLFLYGIESAEKYAAAGGGYSDIFRATVGSNPVALKRLRIFQHSRALEDTYSDLCREALVWQQLKHPFILPFLGLERDIFKPYYCIVTPWMPLGNINQFIDEELQNDSKDPLPLERWLIETARGLRYLHGEHVVHGDIRGANILIGSDKHIRLADFGMSHFADSSSASLGSCSAGAVRWVAPEVLQGARLSYENDIYAYGCFWVEMYTRRRPFFDIPHDFQVVARKLVDGQPAWPSKAGHPRITLNPNNWEFVKSCWADDPSKRPAAAGLAALCLARLYDTTDSTEPISHGHGISRRRSEPFGRRSLAHDVCDNVSIGDSLKSSPGAARPLESSILANASPHFIGAMSSSPFSFVSGALSGPSRCSPSESATFLLYILLLHYKTSLLLTSELSNF</sequence>